<dbReference type="STRING" id="1892869.ACGLYG10_2814"/>
<dbReference type="Pfam" id="PF14103">
    <property type="entry name" value="DUF4276"/>
    <property type="match status" value="1"/>
</dbReference>
<protein>
    <recommendedName>
        <fullName evidence="3">DUF4276 family protein</fullName>
    </recommendedName>
</protein>
<keyword evidence="2" id="KW-1185">Reference proteome</keyword>
<sequence length="220" mass="23993">MSIRWVALLVEGQTEEAFANTVLAPTAESQGVSLTPMVVKTSATPTGSHKGGGGWQGYDRMLRNLLRQPHWRRVGLMIDYYGYPPGAPGQNGRRSDANDRHQLTEALTSHYVDPAAADRFCPLIIKHEFESLVLAAIDGGAGDEIIPSQALRSLRAAIKLAGTPEDVNNGASTSPSKRLKRAFPRYSKTVDGITLIQQVGLTAILERCPVFSAWWRELLA</sequence>
<dbReference type="EMBL" id="FQTT01000015">
    <property type="protein sequence ID" value="SHE26563.1"/>
    <property type="molecule type" value="Genomic_DNA"/>
</dbReference>
<gene>
    <name evidence="1" type="ORF">ACGLYG10_2814</name>
</gene>
<name>A0A1M4S2X3_9ACTO</name>
<dbReference type="Proteomes" id="UP000184291">
    <property type="component" value="Unassembled WGS sequence"/>
</dbReference>
<dbReference type="RefSeq" id="WP_234415963.1">
    <property type="nucleotide sequence ID" value="NZ_FQTT01000015.1"/>
</dbReference>
<dbReference type="InterPro" id="IPR025455">
    <property type="entry name" value="DUF4276"/>
</dbReference>
<evidence type="ECO:0000313" key="2">
    <source>
        <dbReference type="Proteomes" id="UP000184291"/>
    </source>
</evidence>
<organism evidence="1 2">
    <name type="scientific">Actinomyces glycerinitolerans</name>
    <dbReference type="NCBI Taxonomy" id="1892869"/>
    <lineage>
        <taxon>Bacteria</taxon>
        <taxon>Bacillati</taxon>
        <taxon>Actinomycetota</taxon>
        <taxon>Actinomycetes</taxon>
        <taxon>Actinomycetales</taxon>
        <taxon>Actinomycetaceae</taxon>
        <taxon>Actinomyces</taxon>
    </lineage>
</organism>
<evidence type="ECO:0000313" key="1">
    <source>
        <dbReference type="EMBL" id="SHE26563.1"/>
    </source>
</evidence>
<reference evidence="2" key="1">
    <citation type="submission" date="2016-09" db="EMBL/GenBank/DDBJ databases">
        <authorList>
            <person name="Strepis N."/>
        </authorList>
    </citation>
    <scope>NUCLEOTIDE SEQUENCE [LARGE SCALE GENOMIC DNA]</scope>
</reference>
<dbReference type="AlphaFoldDB" id="A0A1M4S2X3"/>
<evidence type="ECO:0008006" key="3">
    <source>
        <dbReference type="Google" id="ProtNLM"/>
    </source>
</evidence>
<accession>A0A1M4S2X3</accession>
<proteinExistence type="predicted"/>